<gene>
    <name evidence="1" type="ORF">D7V88_22840</name>
</gene>
<keyword evidence="2" id="KW-1185">Reference proteome</keyword>
<reference evidence="2" key="1">
    <citation type="submission" date="2018-09" db="EMBL/GenBank/DDBJ databases">
        <authorList>
            <person name="Livingstone P.G."/>
            <person name="Whitworth D.E."/>
        </authorList>
    </citation>
    <scope>NUCLEOTIDE SEQUENCE [LARGE SCALE GENOMIC DNA]</scope>
    <source>
        <strain evidence="2">CA054A</strain>
    </source>
</reference>
<accession>A0A3A8IL30</accession>
<dbReference type="Pfam" id="PF01744">
    <property type="entry name" value="GLTT"/>
    <property type="match status" value="1"/>
</dbReference>
<proteinExistence type="predicted"/>
<dbReference type="AlphaFoldDB" id="A0A3A8IL30"/>
<name>A0A3A8IL30_9BACT</name>
<dbReference type="OrthoDB" id="5522160at2"/>
<sequence>MSCVGGAQMKTQTSHREWVVAGVCLGLLLGAGGCVGDAMDDSPPLERGWIAQETLATNGLSTNGLSTNGLSTNGLSTNGLSTNGLSTNGLSAVSFVDWFNGNESVAYSDRVMKYVVACALPSGQTRTWTNPVTGASHSWAGQLGLATAWANGSPATVAEQQRLSACLAAHVNKFGVSVPISVRGRDSAGAALTVTSSEAATYSEPEACFFGNLFTGEGVFAGSDRVLKKQESTARACGLSSKAKGENTECPPIVHMGPCASVCTRDATNAFWKSCVVNGVSYLPITTYLRPQDIYTCGDGTCQFTESCGAGKTYDSCSLDCLACGTP</sequence>
<organism evidence="1 2">
    <name type="scientific">Corallococcus terminator</name>
    <dbReference type="NCBI Taxonomy" id="2316733"/>
    <lineage>
        <taxon>Bacteria</taxon>
        <taxon>Pseudomonadati</taxon>
        <taxon>Myxococcota</taxon>
        <taxon>Myxococcia</taxon>
        <taxon>Myxococcales</taxon>
        <taxon>Cystobacterineae</taxon>
        <taxon>Myxococcaceae</taxon>
        <taxon>Corallococcus</taxon>
    </lineage>
</organism>
<comment type="caution">
    <text evidence="1">The sequence shown here is derived from an EMBL/GenBank/DDBJ whole genome shotgun (WGS) entry which is preliminary data.</text>
</comment>
<evidence type="ECO:0000313" key="1">
    <source>
        <dbReference type="EMBL" id="RKG84062.1"/>
    </source>
</evidence>
<dbReference type="EMBL" id="RAVZ01000165">
    <property type="protein sequence ID" value="RKG84062.1"/>
    <property type="molecule type" value="Genomic_DNA"/>
</dbReference>
<dbReference type="InterPro" id="IPR008164">
    <property type="entry name" value="XGLTT_rpt"/>
</dbReference>
<protein>
    <submittedName>
        <fullName evidence="1">Uncharacterized protein</fullName>
    </submittedName>
</protein>
<dbReference type="Proteomes" id="UP000268094">
    <property type="component" value="Unassembled WGS sequence"/>
</dbReference>
<evidence type="ECO:0000313" key="2">
    <source>
        <dbReference type="Proteomes" id="UP000268094"/>
    </source>
</evidence>